<organism evidence="2 3">
    <name type="scientific">Alkalibacterium iburiense</name>
    <dbReference type="NCBI Taxonomy" id="290589"/>
    <lineage>
        <taxon>Bacteria</taxon>
        <taxon>Bacillati</taxon>
        <taxon>Bacillota</taxon>
        <taxon>Bacilli</taxon>
        <taxon>Lactobacillales</taxon>
        <taxon>Carnobacteriaceae</taxon>
        <taxon>Alkalibacterium</taxon>
    </lineage>
</organism>
<evidence type="ECO:0000313" key="3">
    <source>
        <dbReference type="Proteomes" id="UP001501166"/>
    </source>
</evidence>
<feature type="domain" description="YetF C-terminal" evidence="1">
    <location>
        <begin position="2"/>
        <end position="55"/>
    </location>
</feature>
<evidence type="ECO:0000259" key="1">
    <source>
        <dbReference type="Pfam" id="PF04239"/>
    </source>
</evidence>
<gene>
    <name evidence="2" type="ORF">GCM10008932_14320</name>
</gene>
<dbReference type="Proteomes" id="UP001501166">
    <property type="component" value="Unassembled WGS sequence"/>
</dbReference>
<proteinExistence type="predicted"/>
<accession>A0ABN0XFR1</accession>
<dbReference type="Pfam" id="PF04239">
    <property type="entry name" value="DUF421"/>
    <property type="match status" value="1"/>
</dbReference>
<comment type="caution">
    <text evidence="2">The sequence shown here is derived from an EMBL/GenBank/DDBJ whole genome shotgun (WGS) entry which is preliminary data.</text>
</comment>
<sequence>MLYYDGQFDELQLKKERMSYAEIMQAVREEGIGSLDDVAVIVLETDGTLSIIDSPINNTGKQSSLSNLDIKEQE</sequence>
<dbReference type="EMBL" id="BAAACW010000091">
    <property type="protein sequence ID" value="GAA0362983.1"/>
    <property type="molecule type" value="Genomic_DNA"/>
</dbReference>
<keyword evidence="3" id="KW-1185">Reference proteome</keyword>
<dbReference type="InterPro" id="IPR007353">
    <property type="entry name" value="DUF421"/>
</dbReference>
<dbReference type="InterPro" id="IPR023090">
    <property type="entry name" value="UPF0702_alpha/beta_dom_sf"/>
</dbReference>
<dbReference type="Gene3D" id="3.30.240.20">
    <property type="entry name" value="bsu07140 like domains"/>
    <property type="match status" value="1"/>
</dbReference>
<evidence type="ECO:0000313" key="2">
    <source>
        <dbReference type="EMBL" id="GAA0362983.1"/>
    </source>
</evidence>
<name>A0ABN0XFR1_9LACT</name>
<protein>
    <recommendedName>
        <fullName evidence="1">YetF C-terminal domain-containing protein</fullName>
    </recommendedName>
</protein>
<reference evidence="2 3" key="1">
    <citation type="journal article" date="2019" name="Int. J. Syst. Evol. Microbiol.">
        <title>The Global Catalogue of Microorganisms (GCM) 10K type strain sequencing project: providing services to taxonomists for standard genome sequencing and annotation.</title>
        <authorList>
            <consortium name="The Broad Institute Genomics Platform"/>
            <consortium name="The Broad Institute Genome Sequencing Center for Infectious Disease"/>
            <person name="Wu L."/>
            <person name="Ma J."/>
        </authorList>
    </citation>
    <scope>NUCLEOTIDE SEQUENCE [LARGE SCALE GENOMIC DNA]</scope>
    <source>
        <strain evidence="2 3">JCM 12662</strain>
    </source>
</reference>